<gene>
    <name evidence="1" type="ORF">WJ0W_006740</name>
</gene>
<organism evidence="1 2">
    <name type="scientific">Paenibacillus melissococcoides</name>
    <dbReference type="NCBI Taxonomy" id="2912268"/>
    <lineage>
        <taxon>Bacteria</taxon>
        <taxon>Bacillati</taxon>
        <taxon>Bacillota</taxon>
        <taxon>Bacilli</taxon>
        <taxon>Bacillales</taxon>
        <taxon>Paenibacillaceae</taxon>
        <taxon>Paenibacillus</taxon>
    </lineage>
</organism>
<sequence>MRYYNIDLTDFYSNKGISHLEEIEVANFTGMGSSYPAEQLPTLDRIVTVHDIPFYLSSGTFDNMELNEQVISVPLQTYIKIHILGAADNGSYSCPLQLKGTNEMQSVHLKLTDWTKASPTYQELIAFQCEGIHSSTQGGLVKGLRSTIWYQVINISGGGDFNQISFVDNPSMHIFAITLEGEAKE</sequence>
<accession>A0ABN8UEK0</accession>
<evidence type="ECO:0000313" key="1">
    <source>
        <dbReference type="EMBL" id="CAH8249555.1"/>
    </source>
</evidence>
<keyword evidence="2" id="KW-1185">Reference proteome</keyword>
<reference evidence="1" key="1">
    <citation type="submission" date="2022-06" db="EMBL/GenBank/DDBJ databases">
        <authorList>
            <person name="Dietemann V."/>
            <person name="Ory F."/>
            <person name="Dainat B."/>
            <person name="Oberhansli S."/>
        </authorList>
    </citation>
    <scope>NUCLEOTIDE SEQUENCE</scope>
    <source>
        <strain evidence="1">Ena-SAMPLE-TAB-26-04-2022-14:26:32:270-5432</strain>
    </source>
</reference>
<evidence type="ECO:0000313" key="2">
    <source>
        <dbReference type="Proteomes" id="UP001154322"/>
    </source>
</evidence>
<dbReference type="Proteomes" id="UP001154322">
    <property type="component" value="Unassembled WGS sequence"/>
</dbReference>
<protein>
    <submittedName>
        <fullName evidence="1">Uncharacterized protein</fullName>
    </submittedName>
</protein>
<name>A0ABN8UEK0_9BACL</name>
<comment type="caution">
    <text evidence="1">The sequence shown here is derived from an EMBL/GenBank/DDBJ whole genome shotgun (WGS) entry which is preliminary data.</text>
</comment>
<proteinExistence type="predicted"/>
<dbReference type="RefSeq" id="WP_213430878.1">
    <property type="nucleotide sequence ID" value="NZ_AP031286.1"/>
</dbReference>
<dbReference type="EMBL" id="CALYLO010000017">
    <property type="protein sequence ID" value="CAH8249555.1"/>
    <property type="molecule type" value="Genomic_DNA"/>
</dbReference>